<dbReference type="KEGG" id="fya:KMW28_21350"/>
<name>A0AAX1NDE4_9BACT</name>
<protein>
    <submittedName>
        <fullName evidence="2">Uncharacterized protein</fullName>
    </submittedName>
</protein>
<keyword evidence="3" id="KW-1185">Reference proteome</keyword>
<evidence type="ECO:0000313" key="2">
    <source>
        <dbReference type="EMBL" id="QWG04971.1"/>
    </source>
</evidence>
<dbReference type="Proteomes" id="UP000678679">
    <property type="component" value="Chromosome 2"/>
</dbReference>
<accession>A0AAX1NDE4</accession>
<reference evidence="2 3" key="1">
    <citation type="submission" date="2021-05" db="EMBL/GenBank/DDBJ databases">
        <title>Comparative genomic studies on the polysaccharide-degrading batcterial strains of the Flammeovirga genus.</title>
        <authorList>
            <person name="Zewei F."/>
            <person name="Zheng Z."/>
            <person name="Yu L."/>
            <person name="Ruyue G."/>
            <person name="Yanhong M."/>
            <person name="Yuanyuan C."/>
            <person name="Jingyan G."/>
            <person name="Wenjun H."/>
        </authorList>
    </citation>
    <scope>NUCLEOTIDE SEQUENCE [LARGE SCALE GENOMIC DNA]</scope>
    <source>
        <strain evidence="2 3">NBRC:100898</strain>
    </source>
</reference>
<proteinExistence type="predicted"/>
<dbReference type="EMBL" id="CP076133">
    <property type="protein sequence ID" value="QWG04971.1"/>
    <property type="molecule type" value="Genomic_DNA"/>
</dbReference>
<sequence length="52" mass="5581">MSTILVIVLFMFVMLVGLFSVATQSKHNLNALGVVSAIVFVSFVLAKIAVQL</sequence>
<dbReference type="AlphaFoldDB" id="A0AAX1NDE4"/>
<evidence type="ECO:0000313" key="3">
    <source>
        <dbReference type="Proteomes" id="UP000678679"/>
    </source>
</evidence>
<dbReference type="RefSeq" id="WP_158297945.1">
    <property type="nucleotide sequence ID" value="NZ_CP076133.1"/>
</dbReference>
<evidence type="ECO:0000256" key="1">
    <source>
        <dbReference type="SAM" id="Phobius"/>
    </source>
</evidence>
<gene>
    <name evidence="2" type="ORF">KMW28_21350</name>
</gene>
<keyword evidence="1" id="KW-0812">Transmembrane</keyword>
<keyword evidence="1" id="KW-1133">Transmembrane helix</keyword>
<keyword evidence="1" id="KW-0472">Membrane</keyword>
<feature type="transmembrane region" description="Helical" evidence="1">
    <location>
        <begin position="30"/>
        <end position="50"/>
    </location>
</feature>
<organism evidence="2 3">
    <name type="scientific">Flammeovirga yaeyamensis</name>
    <dbReference type="NCBI Taxonomy" id="367791"/>
    <lineage>
        <taxon>Bacteria</taxon>
        <taxon>Pseudomonadati</taxon>
        <taxon>Bacteroidota</taxon>
        <taxon>Cytophagia</taxon>
        <taxon>Cytophagales</taxon>
        <taxon>Flammeovirgaceae</taxon>
        <taxon>Flammeovirga</taxon>
    </lineage>
</organism>